<dbReference type="EC" id="3.1.3.64" evidence="1"/>
<evidence type="ECO:0000256" key="6">
    <source>
        <dbReference type="ARBA" id="ARBA00041911"/>
    </source>
</evidence>
<dbReference type="Pfam" id="PF02383">
    <property type="entry name" value="Syja_N"/>
    <property type="match status" value="1"/>
</dbReference>
<name>A0A183T2N9_SCHSO</name>
<proteinExistence type="predicted"/>
<dbReference type="PANTHER" id="PTHR45662">
    <property type="entry name" value="PHOSPHATIDYLINOSITIDE PHOSPHATASE SAC1"/>
    <property type="match status" value="1"/>
</dbReference>
<evidence type="ECO:0000256" key="3">
    <source>
        <dbReference type="ARBA" id="ARBA00036807"/>
    </source>
</evidence>
<evidence type="ECO:0000256" key="5">
    <source>
        <dbReference type="ARBA" id="ARBA00041396"/>
    </source>
</evidence>
<evidence type="ECO:0000256" key="1">
    <source>
        <dbReference type="ARBA" id="ARBA00013038"/>
    </source>
</evidence>
<dbReference type="WBParaSite" id="SSLN_0001115501-mRNA-1">
    <property type="protein sequence ID" value="SSLN_0001115501-mRNA-1"/>
    <property type="gene ID" value="SSLN_0001115501"/>
</dbReference>
<dbReference type="GO" id="GO:0005783">
    <property type="term" value="C:endoplasmic reticulum"/>
    <property type="evidence" value="ECO:0007669"/>
    <property type="project" value="TreeGrafter"/>
</dbReference>
<protein>
    <recommendedName>
        <fullName evidence="4">Phosphatidylinositol-3-phosphatase SAC1</fullName>
        <ecNumber evidence="1">3.1.3.64</ecNumber>
    </recommendedName>
    <alternativeName>
        <fullName evidence="6">Phosphatidylinositol-4-phosphate phosphatase</fullName>
    </alternativeName>
    <alternativeName>
        <fullName evidence="5">Suppressor of actin mutations 1-like protein</fullName>
    </alternativeName>
</protein>
<dbReference type="PROSITE" id="PS50275">
    <property type="entry name" value="SAC"/>
    <property type="match status" value="1"/>
</dbReference>
<evidence type="ECO:0000313" key="8">
    <source>
        <dbReference type="WBParaSite" id="SSLN_0001115501-mRNA-1"/>
    </source>
</evidence>
<dbReference type="AlphaFoldDB" id="A0A183T2N9"/>
<feature type="domain" description="SAC" evidence="7">
    <location>
        <begin position="21"/>
        <end position="220"/>
    </location>
</feature>
<comment type="catalytic activity">
    <reaction evidence="3">
        <text>a 1,2-diacyl-sn-glycero-3-phospho-(1D-myo-inositol 4-phosphate) + H2O = a 1,2-diacyl-sn-glycero-3-phospho-(1D-myo-inositol) + phosphate</text>
        <dbReference type="Rhea" id="RHEA:55652"/>
        <dbReference type="ChEBI" id="CHEBI:15377"/>
        <dbReference type="ChEBI" id="CHEBI:43474"/>
        <dbReference type="ChEBI" id="CHEBI:57880"/>
        <dbReference type="ChEBI" id="CHEBI:58178"/>
    </reaction>
    <physiologicalReaction direction="left-to-right" evidence="3">
        <dbReference type="Rhea" id="RHEA:55653"/>
    </physiologicalReaction>
</comment>
<evidence type="ECO:0000259" key="7">
    <source>
        <dbReference type="PROSITE" id="PS50275"/>
    </source>
</evidence>
<organism evidence="8">
    <name type="scientific">Schistocephalus solidus</name>
    <name type="common">Tapeworm</name>
    <dbReference type="NCBI Taxonomy" id="70667"/>
    <lineage>
        <taxon>Eukaryota</taxon>
        <taxon>Metazoa</taxon>
        <taxon>Spiralia</taxon>
        <taxon>Lophotrochozoa</taxon>
        <taxon>Platyhelminthes</taxon>
        <taxon>Cestoda</taxon>
        <taxon>Eucestoda</taxon>
        <taxon>Diphyllobothriidea</taxon>
        <taxon>Diphyllobothriidae</taxon>
        <taxon>Schistocephalus</taxon>
    </lineage>
</organism>
<reference evidence="8" key="1">
    <citation type="submission" date="2016-06" db="UniProtKB">
        <authorList>
            <consortium name="WormBaseParasite"/>
        </authorList>
    </citation>
    <scope>IDENTIFICATION</scope>
</reference>
<sequence>LFSYKFCCPSVLLSLNFWKPVRKLLSAGTFFFARETSSGMPFDLTLSIQNYHLSSDFRFLWNKGLMAAISRVGICPTKWLTPLICGQFDVKTVYSGSNQSRVGLVSRISTEHPGTRFNVRGVNDDGDVANFVETEQVCRSFSLSLRGTVPLFWEQPGIQVGSHKIKLSRLPNTSLQAFQRHFADILSRYGETVIINLMGSKEGEALLSAAYKEHLQMSDYAVGDCSNSIAYHHFDYHAKVTSQNFENLQAFLVKMSPQLHAWDFFHMDGSEVKRLQKGVVSRLFRLYNTLLLPGLFVIQLGILS</sequence>
<dbReference type="GO" id="GO:0043812">
    <property type="term" value="F:phosphatidylinositol-4-phosphate phosphatase activity"/>
    <property type="evidence" value="ECO:0007669"/>
    <property type="project" value="TreeGrafter"/>
</dbReference>
<dbReference type="PANTHER" id="PTHR45662:SF2">
    <property type="entry name" value="PHOSPHATIDYLINOSITOL-3-PHOSPHATASE SAC1"/>
    <property type="match status" value="1"/>
</dbReference>
<evidence type="ECO:0000256" key="4">
    <source>
        <dbReference type="ARBA" id="ARBA00040795"/>
    </source>
</evidence>
<dbReference type="GO" id="GO:0004438">
    <property type="term" value="F:phosphatidylinositol-3-phosphate phosphatase activity"/>
    <property type="evidence" value="ECO:0007669"/>
    <property type="project" value="UniProtKB-EC"/>
</dbReference>
<accession>A0A183T2N9</accession>
<dbReference type="InterPro" id="IPR002013">
    <property type="entry name" value="SAC_dom"/>
</dbReference>
<comment type="catalytic activity">
    <reaction evidence="2">
        <text>a 1,2-diacyl-sn-glycero-3-phospho-(1D-myo-inositol-3-phosphate) + H2O = a 1,2-diacyl-sn-glycero-3-phospho-(1D-myo-inositol) + phosphate</text>
        <dbReference type="Rhea" id="RHEA:12316"/>
        <dbReference type="ChEBI" id="CHEBI:15377"/>
        <dbReference type="ChEBI" id="CHEBI:43474"/>
        <dbReference type="ChEBI" id="CHEBI:57880"/>
        <dbReference type="ChEBI" id="CHEBI:58088"/>
        <dbReference type="EC" id="3.1.3.64"/>
    </reaction>
    <physiologicalReaction direction="left-to-right" evidence="2">
        <dbReference type="Rhea" id="RHEA:12317"/>
    </physiologicalReaction>
</comment>
<dbReference type="GO" id="GO:0046856">
    <property type="term" value="P:phosphatidylinositol dephosphorylation"/>
    <property type="evidence" value="ECO:0007669"/>
    <property type="project" value="TreeGrafter"/>
</dbReference>
<evidence type="ECO:0000256" key="2">
    <source>
        <dbReference type="ARBA" id="ARBA00036631"/>
    </source>
</evidence>